<dbReference type="SUPFAM" id="SSF50729">
    <property type="entry name" value="PH domain-like"/>
    <property type="match status" value="1"/>
</dbReference>
<dbReference type="Gene3D" id="1.20.900.10">
    <property type="entry name" value="Dbl homology (DH) domain"/>
    <property type="match status" value="1"/>
</dbReference>
<feature type="compositionally biased region" description="Basic and acidic residues" evidence="3">
    <location>
        <begin position="522"/>
        <end position="537"/>
    </location>
</feature>
<keyword evidence="1" id="KW-0597">Phosphoprotein</keyword>
<protein>
    <recommendedName>
        <fullName evidence="8">DH domain-containing protein</fullName>
    </recommendedName>
</protein>
<feature type="region of interest" description="Disordered" evidence="3">
    <location>
        <begin position="52"/>
        <end position="115"/>
    </location>
</feature>
<dbReference type="Gene3D" id="2.30.29.30">
    <property type="entry name" value="Pleckstrin-homology domain (PH domain)/Phosphotyrosine-binding domain (PTB)"/>
    <property type="match status" value="1"/>
</dbReference>
<keyword evidence="2" id="KW-0344">Guanine-nucleotide releasing factor</keyword>
<evidence type="ECO:0000256" key="1">
    <source>
        <dbReference type="ARBA" id="ARBA00022553"/>
    </source>
</evidence>
<dbReference type="SMART" id="SM00233">
    <property type="entry name" value="PH"/>
    <property type="match status" value="1"/>
</dbReference>
<evidence type="ECO:0000256" key="3">
    <source>
        <dbReference type="SAM" id="MobiDB-lite"/>
    </source>
</evidence>
<feature type="compositionally biased region" description="Polar residues" evidence="3">
    <location>
        <begin position="1789"/>
        <end position="1808"/>
    </location>
</feature>
<dbReference type="Pfam" id="PF15405">
    <property type="entry name" value="PH_5"/>
    <property type="match status" value="1"/>
</dbReference>
<dbReference type="PROSITE" id="PS50219">
    <property type="entry name" value="CNH"/>
    <property type="match status" value="1"/>
</dbReference>
<dbReference type="RefSeq" id="XP_040751150.1">
    <property type="nucleotide sequence ID" value="XM_040897269.1"/>
</dbReference>
<evidence type="ECO:0000259" key="4">
    <source>
        <dbReference type="PROSITE" id="PS50010"/>
    </source>
</evidence>
<dbReference type="Proteomes" id="UP000244073">
    <property type="component" value="Unassembled WGS sequence"/>
</dbReference>
<gene>
    <name evidence="6" type="ORF">P175DRAFT_0501928</name>
</gene>
<dbReference type="InterPro" id="IPR001849">
    <property type="entry name" value="PH_domain"/>
</dbReference>
<dbReference type="CDD" id="cd00160">
    <property type="entry name" value="RhoGEF"/>
    <property type="match status" value="1"/>
</dbReference>
<feature type="region of interest" description="Disordered" evidence="3">
    <location>
        <begin position="213"/>
        <end position="274"/>
    </location>
</feature>
<dbReference type="PANTHER" id="PTHR46572">
    <property type="entry name" value="RHO1 GDP-GTP EXCHANGE PROTEIN 1-RELATED"/>
    <property type="match status" value="1"/>
</dbReference>
<feature type="region of interest" description="Disordered" evidence="3">
    <location>
        <begin position="1"/>
        <end position="39"/>
    </location>
</feature>
<feature type="region of interest" description="Disordered" evidence="3">
    <location>
        <begin position="644"/>
        <end position="793"/>
    </location>
</feature>
<evidence type="ECO:0000259" key="5">
    <source>
        <dbReference type="PROSITE" id="PS50219"/>
    </source>
</evidence>
<dbReference type="SMART" id="SM00325">
    <property type="entry name" value="RhoGEF"/>
    <property type="match status" value="1"/>
</dbReference>
<feature type="compositionally biased region" description="Polar residues" evidence="3">
    <location>
        <begin position="737"/>
        <end position="751"/>
    </location>
</feature>
<feature type="domain" description="DH" evidence="4">
    <location>
        <begin position="1010"/>
        <end position="1202"/>
    </location>
</feature>
<feature type="domain" description="CNH" evidence="5">
    <location>
        <begin position="1474"/>
        <end position="1786"/>
    </location>
</feature>
<feature type="compositionally biased region" description="Basic and acidic residues" evidence="3">
    <location>
        <begin position="85"/>
        <end position="94"/>
    </location>
</feature>
<accession>A0A2T5LU08</accession>
<feature type="compositionally biased region" description="Polar residues" evidence="3">
    <location>
        <begin position="757"/>
        <end position="776"/>
    </location>
</feature>
<organism evidence="6 7">
    <name type="scientific">Aspergillus ochraceoroseus IBT 24754</name>
    <dbReference type="NCBI Taxonomy" id="1392256"/>
    <lineage>
        <taxon>Eukaryota</taxon>
        <taxon>Fungi</taxon>
        <taxon>Dikarya</taxon>
        <taxon>Ascomycota</taxon>
        <taxon>Pezizomycotina</taxon>
        <taxon>Eurotiomycetes</taxon>
        <taxon>Eurotiomycetidae</taxon>
        <taxon>Eurotiales</taxon>
        <taxon>Aspergillaceae</taxon>
        <taxon>Aspergillus</taxon>
        <taxon>Aspergillus subgen. Nidulantes</taxon>
    </lineage>
</organism>
<feature type="region of interest" description="Disordered" evidence="3">
    <location>
        <begin position="304"/>
        <end position="417"/>
    </location>
</feature>
<feature type="region of interest" description="Disordered" evidence="3">
    <location>
        <begin position="1788"/>
        <end position="1808"/>
    </location>
</feature>
<feature type="compositionally biased region" description="Polar residues" evidence="3">
    <location>
        <begin position="601"/>
        <end position="611"/>
    </location>
</feature>
<feature type="compositionally biased region" description="Basic and acidic residues" evidence="3">
    <location>
        <begin position="446"/>
        <end position="455"/>
    </location>
</feature>
<dbReference type="SUPFAM" id="SSF48065">
    <property type="entry name" value="DBL homology domain (DH-domain)"/>
    <property type="match status" value="1"/>
</dbReference>
<dbReference type="InterPro" id="IPR035899">
    <property type="entry name" value="DBL_dom_sf"/>
</dbReference>
<dbReference type="Pfam" id="PF00621">
    <property type="entry name" value="RhoGEF"/>
    <property type="match status" value="1"/>
</dbReference>
<dbReference type="GeneID" id="63814151"/>
<dbReference type="SMART" id="SM00036">
    <property type="entry name" value="CNH"/>
    <property type="match status" value="1"/>
</dbReference>
<reference evidence="6 7" key="1">
    <citation type="journal article" date="2018" name="Proc. Natl. Acad. Sci. U.S.A.">
        <title>Linking secondary metabolites to gene clusters through genome sequencing of six diverse Aspergillus species.</title>
        <authorList>
            <person name="Kaerboelling I."/>
            <person name="Vesth T.C."/>
            <person name="Frisvad J.C."/>
            <person name="Nybo J.L."/>
            <person name="Theobald S."/>
            <person name="Kuo A."/>
            <person name="Bowyer P."/>
            <person name="Matsuda Y."/>
            <person name="Mondo S."/>
            <person name="Lyhne E.K."/>
            <person name="Kogle M.E."/>
            <person name="Clum A."/>
            <person name="Lipzen A."/>
            <person name="Salamov A."/>
            <person name="Ngan C.Y."/>
            <person name="Daum C."/>
            <person name="Chiniquy J."/>
            <person name="Barry K."/>
            <person name="LaButti K."/>
            <person name="Haridas S."/>
            <person name="Simmons B.A."/>
            <person name="Magnuson J.K."/>
            <person name="Mortensen U.H."/>
            <person name="Larsen T.O."/>
            <person name="Grigoriev I.V."/>
            <person name="Baker S.E."/>
            <person name="Andersen M.R."/>
        </authorList>
    </citation>
    <scope>NUCLEOTIDE SEQUENCE [LARGE SCALE GENOMIC DNA]</scope>
    <source>
        <strain evidence="6 7">IBT 24754</strain>
    </source>
</reference>
<evidence type="ECO:0000256" key="2">
    <source>
        <dbReference type="ARBA" id="ARBA00022658"/>
    </source>
</evidence>
<dbReference type="InterPro" id="IPR001180">
    <property type="entry name" value="CNH_dom"/>
</dbReference>
<feature type="compositionally biased region" description="Low complexity" evidence="3">
    <location>
        <begin position="1340"/>
        <end position="1354"/>
    </location>
</feature>
<feature type="region of interest" description="Disordered" evidence="3">
    <location>
        <begin position="511"/>
        <end position="632"/>
    </location>
</feature>
<feature type="compositionally biased region" description="Polar residues" evidence="3">
    <location>
        <begin position="339"/>
        <end position="350"/>
    </location>
</feature>
<evidence type="ECO:0000313" key="7">
    <source>
        <dbReference type="Proteomes" id="UP000244073"/>
    </source>
</evidence>
<dbReference type="Pfam" id="PF23582">
    <property type="entry name" value="WHD_RGF3"/>
    <property type="match status" value="1"/>
</dbReference>
<dbReference type="InterPro" id="IPR057283">
    <property type="entry name" value="RGF3_WH"/>
</dbReference>
<dbReference type="OrthoDB" id="660555at2759"/>
<dbReference type="InterPro" id="IPR041675">
    <property type="entry name" value="PH_5"/>
</dbReference>
<dbReference type="InterPro" id="IPR000219">
    <property type="entry name" value="DH_dom"/>
</dbReference>
<evidence type="ECO:0000313" key="6">
    <source>
        <dbReference type="EMBL" id="PTU19758.1"/>
    </source>
</evidence>
<feature type="region of interest" description="Disordered" evidence="3">
    <location>
        <begin position="1324"/>
        <end position="1354"/>
    </location>
</feature>
<evidence type="ECO:0008006" key="8">
    <source>
        <dbReference type="Google" id="ProtNLM"/>
    </source>
</evidence>
<dbReference type="InterPro" id="IPR052233">
    <property type="entry name" value="Rho-type_GEFs"/>
</dbReference>
<feature type="region of interest" description="Disordered" evidence="3">
    <location>
        <begin position="444"/>
        <end position="491"/>
    </location>
</feature>
<dbReference type="PANTHER" id="PTHR46572:SF1">
    <property type="entry name" value="RHO1 GUANINE NUCLEOTIDE EXCHANGE FACTOR TUS1"/>
    <property type="match status" value="1"/>
</dbReference>
<feature type="compositionally biased region" description="Low complexity" evidence="3">
    <location>
        <begin position="241"/>
        <end position="256"/>
    </location>
</feature>
<comment type="caution">
    <text evidence="6">The sequence shown here is derived from an EMBL/GenBank/DDBJ whole genome shotgun (WGS) entry which is preliminary data.</text>
</comment>
<dbReference type="PROSITE" id="PS50010">
    <property type="entry name" value="DH_2"/>
    <property type="match status" value="1"/>
</dbReference>
<feature type="compositionally biased region" description="Polar residues" evidence="3">
    <location>
        <begin position="462"/>
        <end position="472"/>
    </location>
</feature>
<feature type="compositionally biased region" description="Low complexity" evidence="3">
    <location>
        <begin position="619"/>
        <end position="628"/>
    </location>
</feature>
<dbReference type="InterPro" id="IPR011993">
    <property type="entry name" value="PH-like_dom_sf"/>
</dbReference>
<name>A0A2T5LU08_9EURO</name>
<proteinExistence type="predicted"/>
<sequence length="1846" mass="204065">MANYHNGGQIYGQSGNNQPSGYDAYNSQAASPPLRRMPSYNVGDDASLFASSSAHNSRVTDANSRYSGLSNVGEQPGGYSLTGTARDDYADPRYSHIPSATSPQIPPRTRTQSQSSYQYQYTSSIGPTSPTQLSYNPQQYAIPATPSQPQAGYSTLSYSASTYNNSNNNNHHNTNALLTAHQPYNPAAYQTTSIGGLGSPILQRQSSMVFAQTPITPHPFGSSHSQLPPPPPPRSSDHPYGSRSSSQFPSTSPGTQFGFPTQQSIPSSLNTSSYSVISPPVPSTAYAPGSGTLSATSMSSMSSRTYAGAAPTPAYMSQSPLTPSVDEEPPEPPAHLSSPDDSYSKPQNSLRLGPGRSLPTPPIYQGQPPLSPRRTDTLTRHPQSRPLPGPPIDADERRSSYSNGMSNDVHHAADQPTGCDDLMQEVEAAFPDAYWTGEYRPRQRPLHIDTQDSADRVPSTEPLYSSSASLGTHISPDESHTHTNGSIATGTGQYVNYDAYSDESDAEAEAGLAMLRMADEEDRVHAERMQERSRRETNASTASAYGGRPSIPASPPSHDAHSERLPSYSGNSYRGNSPFEDGTLHANHFAGDLEHSDRPVLNSTSRHSSNASRHDDQTPYSDEYYYPPIDDDYAYSLPQFESNARVDAGGTGGLSEPNAYGRRMSFDYGDETDGSMSHIRHSHHSGSEGSEGGEEPGDLFFHPGMRPLPPPPEEPANNATLIPHLMPAGTYRRPESGGNQSVQQYNPTHFSIASPDSYGSTVPSPIQVPRSTSLSSHPIGPRTDPPIRSKTDADRAKYKQQQEMLRQQQQQSAFKLDQSLATSGVAMTLDLPAIPAGRRKKFHPAKLSSEDFRRCPEPWALSAVLDWIRDLTEDETDLKEQAIVDAIVALFTHKVPTMNTADAEMLAARVIQNMLDNAALVQDEEWVKLSSGTLSGVLFQVTGTGCYSSQLHEQETEVIGRCYSHHCMRTLKKVNLRTQVMEPRKKAEDWVTFYRVPKEVWESHPKKEIDRQNNLHEIVTTEDSFIEQLDVLRELYRDRLATSEPSIIAPKRLNKFLNDVFGKVDLVKKVNEDHLLAQLKYRQKEQGPFIAGFSDIFREWIRKAKAVYISYAATFPYANYLIRKEAERNTVFRQFLGNVRDHKLSNRLSWDTFLKAPITRIQRYTLLLSTVHHNMPKDSEEKTNLAQAIEEIKLVALECDNKVGEMSKKVDLMELATKLQLRPEMKKEVELNLEHLGREVVFRGDLQRPGSRTRFLVDTHAILFDHYLVLAKLSTMRDPNRTIKYESYDVSKLPIPMDLLVLESTQEDPVVKSAVRGVVATAPAAQSAQRAGGNGALAHTSSGNSATSGNSNSGKVLVPTTVLETPKDDKILYPFKIKHLGLEGTYTLYASSSQNRKDWCDKIIEAKTKHAAALFAQNAEPFRLRVLADTAFGNSDNSPPCKSVTIKGTPLDRAIKEVDKRYSVSKSRPPPICRASVHCATVFQQPPGRTMCAIGTDYGVYISEYNDPRGWTRAIPIVRVTQIAVFEEFNIFLLIADKSLIAYHLDVVCPASGVSTQATNDSARRAPQKLSGNREVGFFAAGQMKDRTLVMYKKRDGLSSTFKILEPVLQKSATSRGRFFLSRRSQTEFFREYDEFYIPAESYGINLFHSSLAISTQKGIEILTLDKKQTWSVPEFRTEAQEVQAHLSSIAHRIINLRPLGMFRLSDSEFLVTYTECAVYVNQHGDVSRSVVMEFVGRAHSACLYGRFLLLFNDDFVEVRNAMNGRLRQVIPGHNVVCLDDGSRLPGSGANSIPTSNGGTVNLSSGQSNGASLANQGRTVKISMQHPEYERCQVILELIENDGQKD</sequence>
<dbReference type="VEuPathDB" id="FungiDB:P175DRAFT_0501928"/>
<dbReference type="EMBL" id="MSFN02000005">
    <property type="protein sequence ID" value="PTU19758.1"/>
    <property type="molecule type" value="Genomic_DNA"/>
</dbReference>
<feature type="compositionally biased region" description="Polar residues" evidence="3">
    <location>
        <begin position="52"/>
        <end position="73"/>
    </location>
</feature>
<dbReference type="GO" id="GO:0005085">
    <property type="term" value="F:guanyl-nucleotide exchange factor activity"/>
    <property type="evidence" value="ECO:0007669"/>
    <property type="project" value="UniProtKB-KW"/>
</dbReference>
<feature type="compositionally biased region" description="Polar residues" evidence="3">
    <location>
        <begin position="482"/>
        <end position="491"/>
    </location>
</feature>
<dbReference type="Pfam" id="PF00780">
    <property type="entry name" value="CNH"/>
    <property type="match status" value="1"/>
</dbReference>
<feature type="compositionally biased region" description="Polar residues" evidence="3">
    <location>
        <begin position="11"/>
        <end position="30"/>
    </location>
</feature>
<feature type="compositionally biased region" description="Polar residues" evidence="3">
    <location>
        <begin position="258"/>
        <end position="271"/>
    </location>
</feature>